<proteinExistence type="predicted"/>
<dbReference type="Pfam" id="PF09719">
    <property type="entry name" value="C_GCAxxG_C_C"/>
    <property type="match status" value="1"/>
</dbReference>
<sequence>MDEAKIQELKKKAEELYGNGDYLCSEAVFAVVNEYLGQPLPPDAVRITSGFPVGIGRSGCTCGALNGAIAALGLKYGRTGPKQENEKIMALSKEVHDEFKKQFGSTCCRVLIKKFEFGSPEHLEHCIMVTGAATEMVLKKL</sequence>
<dbReference type="InterPro" id="IPR010181">
    <property type="entry name" value="CGCAxxGCC_motif"/>
</dbReference>
<keyword evidence="2" id="KW-1185">Reference proteome</keyword>
<comment type="caution">
    <text evidence="1">The sequence shown here is derived from an EMBL/GenBank/DDBJ whole genome shotgun (WGS) entry which is preliminary data.</text>
</comment>
<accession>A0ABR6WMX5</accession>
<organism evidence="1 2">
    <name type="scientific">Acetobacterium tundrae</name>
    <dbReference type="NCBI Taxonomy" id="132932"/>
    <lineage>
        <taxon>Bacteria</taxon>
        <taxon>Bacillati</taxon>
        <taxon>Bacillota</taxon>
        <taxon>Clostridia</taxon>
        <taxon>Eubacteriales</taxon>
        <taxon>Eubacteriaceae</taxon>
        <taxon>Acetobacterium</taxon>
    </lineage>
</organism>
<protein>
    <recommendedName>
        <fullName evidence="3">C_GCAxxG_C_C family protein</fullName>
    </recommendedName>
</protein>
<name>A0ABR6WMX5_9FIRM</name>
<evidence type="ECO:0000313" key="1">
    <source>
        <dbReference type="EMBL" id="MBC3797810.1"/>
    </source>
</evidence>
<dbReference type="SUPFAM" id="SSF48695">
    <property type="entry name" value="Multiheme cytochromes"/>
    <property type="match status" value="1"/>
</dbReference>
<dbReference type="InterPro" id="IPR036280">
    <property type="entry name" value="Multihaem_cyt_sf"/>
</dbReference>
<evidence type="ECO:0008006" key="3">
    <source>
        <dbReference type="Google" id="ProtNLM"/>
    </source>
</evidence>
<dbReference type="EMBL" id="WJBB01000016">
    <property type="protein sequence ID" value="MBC3797810.1"/>
    <property type="molecule type" value="Genomic_DNA"/>
</dbReference>
<dbReference type="RefSeq" id="WP_148602920.1">
    <property type="nucleotide sequence ID" value="NZ_RXYB01000005.1"/>
</dbReference>
<gene>
    <name evidence="1" type="ORF">GH807_12225</name>
</gene>
<dbReference type="NCBIfam" id="TIGR01909">
    <property type="entry name" value="C_GCAxxG_C_C"/>
    <property type="match status" value="1"/>
</dbReference>
<reference evidence="1 2" key="1">
    <citation type="journal article" date="2020" name="mSystems">
        <title>Defining Genomic and Predicted Metabolic Features of the Acetobacterium Genus.</title>
        <authorList>
            <person name="Ross D.E."/>
            <person name="Marshall C.W."/>
            <person name="Gulliver D."/>
            <person name="May H.D."/>
            <person name="Norman R.S."/>
        </authorList>
    </citation>
    <scope>NUCLEOTIDE SEQUENCE [LARGE SCALE GENOMIC DNA]</scope>
    <source>
        <strain evidence="1 2">DSM 9173</strain>
    </source>
</reference>
<evidence type="ECO:0000313" key="2">
    <source>
        <dbReference type="Proteomes" id="UP000653358"/>
    </source>
</evidence>
<dbReference type="Proteomes" id="UP000653358">
    <property type="component" value="Unassembled WGS sequence"/>
</dbReference>